<comment type="caution">
    <text evidence="1">The sequence shown here is derived from an EMBL/GenBank/DDBJ whole genome shotgun (WGS) entry which is preliminary data.</text>
</comment>
<gene>
    <name evidence="1" type="ORF">G8W61_004911</name>
</gene>
<dbReference type="AlphaFoldDB" id="A0A759YJ40"/>
<reference evidence="1" key="1">
    <citation type="journal article" date="2018" name="Genome Biol.">
        <title>SKESA: strategic k-mer extension for scrupulous assemblies.</title>
        <authorList>
            <person name="Souvorov A."/>
            <person name="Agarwala R."/>
            <person name="Lipman D.J."/>
        </authorList>
    </citation>
    <scope>NUCLEOTIDE SEQUENCE</scope>
    <source>
        <strain evidence="1">MA.CK_94/00001630</strain>
    </source>
</reference>
<sequence>MMFSPGIKKVWVRKHSSLSGSVFPQGNQYIHRTDCLGLRYLNRSRSYRDSRFQRLKGCTVLRRHLSGYDGIGVRLPEGVSLKPLKHWCAVTRRRLSQTAETLVCDHPKAFLSDHRNIGGHSVSDRLPLYFYQDKKTVNPLIVFANQQKKWPPKTEAIPDGIAAPQHEVKI</sequence>
<protein>
    <submittedName>
        <fullName evidence="1">Uncharacterized protein</fullName>
    </submittedName>
</protein>
<dbReference type="EMBL" id="DAAXRP010000024">
    <property type="protein sequence ID" value="HAG2284524.1"/>
    <property type="molecule type" value="Genomic_DNA"/>
</dbReference>
<reference evidence="1" key="2">
    <citation type="submission" date="2020-02" db="EMBL/GenBank/DDBJ databases">
        <authorList>
            <consortium name="NCBI Pathogen Detection Project"/>
        </authorList>
    </citation>
    <scope>NUCLEOTIDE SEQUENCE</scope>
    <source>
        <strain evidence="1">MA.CK_94/00001630</strain>
    </source>
</reference>
<name>A0A759YJ40_SALER</name>
<evidence type="ECO:0000313" key="1">
    <source>
        <dbReference type="EMBL" id="HAG2284524.1"/>
    </source>
</evidence>
<accession>A0A759YJ40</accession>
<organism evidence="1">
    <name type="scientific">Salmonella enterica</name>
    <name type="common">Salmonella choleraesuis</name>
    <dbReference type="NCBI Taxonomy" id="28901"/>
    <lineage>
        <taxon>Bacteria</taxon>
        <taxon>Pseudomonadati</taxon>
        <taxon>Pseudomonadota</taxon>
        <taxon>Gammaproteobacteria</taxon>
        <taxon>Enterobacterales</taxon>
        <taxon>Enterobacteriaceae</taxon>
        <taxon>Salmonella</taxon>
    </lineage>
</organism>
<proteinExistence type="predicted"/>